<feature type="domain" description="C2H2-type" evidence="11">
    <location>
        <begin position="918"/>
        <end position="952"/>
    </location>
</feature>
<dbReference type="GO" id="GO:0008270">
    <property type="term" value="F:zinc ion binding"/>
    <property type="evidence" value="ECO:0007669"/>
    <property type="project" value="UniProtKB-KW"/>
</dbReference>
<feature type="region of interest" description="Disordered" evidence="10">
    <location>
        <begin position="1033"/>
        <end position="1057"/>
    </location>
</feature>
<dbReference type="PANTHER" id="PTHR22762">
    <property type="entry name" value="ALPHA-GLUCOSIDASE"/>
    <property type="match status" value="1"/>
</dbReference>
<sequence length="1993" mass="221685">MNGIVNLNPNSFLDFSNKLNTLQDSASSVDMQREKSVSFLSKGDENNEDDESPILDVFIPRHEVTKSFDDDPPQVTNLTPPIQNFLALASDRALIQNPTVPASVVPPIVVHKRSPPTTSASALSTLGSSIASSIKVFNPEAFCELCQKEFCNKYYLQTHRATKHGILPTSLGTASSSVVGLPSVSVPSTSNNNSGIIINNNNHSNSNSNSHRIGLQAPASEFNENTPCAGDKSHDAEPPMMQNLASQFPQSFLSQLQQPSNQPQMELQQLMLAASMDQSNLQNLYINQLTAMAGMQNNSDGSAMVSPSAATPATSLPSLPVCTTADPSVIDRSQLSVSSAGTDNGDISNILAQIMTNPIALQNAAHIIPSSNTPTLLEQMQLMAAQNMLSQTGGNTTSLSNVLANAGNQHPELFSSPAKSIAQSNPPPNFDNILSKLPSVIVNHNQVDKLDVAPTLKMEVHEPIEPAMKQMRVGESGIKATKLPAIECDVCSKRCDDVIALLTHKKQEHPETLASLNASNKDIFNFGDLPTAQIKPELIEDTVKCDLCDKEFKSQQYLDLHKKQQHSGQLKSQTQTPQQPNMNLLSMLPQGFSPFLLPGLGQLQLGDLDQATATVLATSLAQNGTTPVQVPPATPKAAKRTYSSSGKNYCDLCNKEVCNKYFLRTHMLKMHGIVIDENKTVIANIDTLEREKNGSLSFRCDQCYAEMKSRSLLKAHKQEVHGIPPQPSQAAGQQRTPKHSTSTTPAQLSMAQQLQEQNPMKSESFVERTQCPFCKLSMGQPEFLEHLLTAHHNELSSSDNAMDVMRKASIASIAESSASSTDADLYQPQTSAPIEEMPDPSEAGDYKCTMCPYKTRYSGNLQMHIQNHDAMKVLPSEIPSQSTKFSNFPVEEEDEVMRATTEVALKMAQQNELISIRPTCPVCGRNFSGKEFLQTHVERIHAVKRVHSARNPQNSKLRTTKYSMKRSFLCTKCHRRFATRRESFAHALVHTRRVESGKTVIGETTLVFENNFPSFIREESGEITGELVDQLQRPQSNGQKEERNSHTSGSTSPVSMQTLPEGYAQATTSSEKTHFLQSFVMREKAHNDSNGLKTPVFNELVAHLPDQNTVPLCYFPQGTGYSFDNGDDPSHVRLVKTVGSPRNPFDKDFETLTFSQSYLGATLNIKIFPSIPRYEPPVDLPRQASHSSDKLSVVLPSKPGNFSFTVRRQSTATDVWDTAIGGLLFGDKFIQIATYLASDKMYGWGENTHQTIKHDFSRYKTWGMWPRDQPPNSAQDNSMNLYGVHPFYMGLEPDGKAHGVLILNGNAQEVTTGPGPHIIYRTIGGLLDIYFFPGPSPGDVVQQYLALIGKPMLPAYWGLGYQLCRYGYKNFAEMKSVIERVQNAGIPLDVPYADIDFMDRYKDFTIDWDSDWKDFPAYVDKLHDEGLHLILIWDPAIQADYDPFKRAIDSNAKFIEWPREDLVPHDIQDKYPYAKDTKVMLGVVWPDRHVGFPDFLDPTNATHEWWINEFKLYRETIKFDGAWIDMNEPANFGTNVKHPWYFDNSDHPNDLPLMCPTFGPDADLDMPGYKTISVYQYPNTYLASKTLCMLAKTINGTHNFYDTKILYGWSESRSTQQAIHESTLQRGAVISRSTFPSSGRFAGHWLGDNYARWQDLRTAIIGVMEFNMFGIPYVGADICGFLGNTTEELCLRWQQLGAFHPFSRNHNTIGAIPQDPAAWPDVAQAAKKANLFRYRHLPYLFSLHFNASLVGSTVVRFPFFEFAQDTVTHTLDHQFMWGSAIMVIPVIYEGATTVRGYLPETSDGWYSLYDAEYGNNIEAGFHGFEAPTNYLIPVFVRGRHIIPRQLPETTTTASRKNPFELLIASAPNGKGGYEAFGDLFWDDGVTIVQSFDTHNYYDVSFAYAADSKGAKITVTVKKQASDVKLPALQYLEIFGYESVPNFDTFTVNGAAVAVDLQKSSYSPFTKVLKIYAKDIIPDGWTNNTIFKVQWTNQ</sequence>
<dbReference type="Pfam" id="PF13802">
    <property type="entry name" value="Gal_mutarotas_2"/>
    <property type="match status" value="1"/>
</dbReference>
<evidence type="ECO:0000256" key="1">
    <source>
        <dbReference type="ARBA" id="ARBA00001657"/>
    </source>
</evidence>
<evidence type="ECO:0000256" key="7">
    <source>
        <dbReference type="ARBA" id="ARBA00023295"/>
    </source>
</evidence>
<dbReference type="EMBL" id="JAUCMV010000005">
    <property type="protein sequence ID" value="KAK0393140.1"/>
    <property type="molecule type" value="Genomic_DNA"/>
</dbReference>
<keyword evidence="9" id="KW-0863">Zinc-finger</keyword>
<proteinExistence type="inferred from homology"/>
<keyword evidence="6" id="KW-0325">Glycoprotein</keyword>
<feature type="domain" description="C2H2-type" evidence="11">
    <location>
        <begin position="846"/>
        <end position="873"/>
    </location>
</feature>
<evidence type="ECO:0000259" key="11">
    <source>
        <dbReference type="PROSITE" id="PS50157"/>
    </source>
</evidence>
<evidence type="ECO:0000256" key="3">
    <source>
        <dbReference type="ARBA" id="ARBA00012741"/>
    </source>
</evidence>
<evidence type="ECO:0000256" key="9">
    <source>
        <dbReference type="PROSITE-ProRule" id="PRU00042"/>
    </source>
</evidence>
<protein>
    <recommendedName>
        <fullName evidence="3">alpha-glucosidase</fullName>
        <ecNumber evidence="3">3.2.1.20</ecNumber>
    </recommendedName>
    <alternativeName>
        <fullName evidence="8">Maltase</fullName>
    </alternativeName>
</protein>
<dbReference type="PANTHER" id="PTHR22762:SF133">
    <property type="entry name" value="P-TYPE DOMAIN-CONTAINING PROTEIN"/>
    <property type="match status" value="1"/>
</dbReference>
<dbReference type="Pfam" id="PF21365">
    <property type="entry name" value="Glyco_hydro_31_3rd"/>
    <property type="match status" value="1"/>
</dbReference>
<feature type="domain" description="C2H2-type" evidence="11">
    <location>
        <begin position="968"/>
        <end position="995"/>
    </location>
</feature>
<keyword evidence="9" id="KW-0862">Zinc</keyword>
<evidence type="ECO:0000256" key="5">
    <source>
        <dbReference type="ARBA" id="ARBA00022801"/>
    </source>
</evidence>
<evidence type="ECO:0000256" key="2">
    <source>
        <dbReference type="ARBA" id="ARBA00007806"/>
    </source>
</evidence>
<accession>A0AA39LDG8</accession>
<dbReference type="GO" id="GO:0004558">
    <property type="term" value="F:alpha-1,4-glucosidase activity"/>
    <property type="evidence" value="ECO:0007669"/>
    <property type="project" value="TreeGrafter"/>
</dbReference>
<dbReference type="Proteomes" id="UP001175271">
    <property type="component" value="Unassembled WGS sequence"/>
</dbReference>
<dbReference type="CDD" id="cd06602">
    <property type="entry name" value="GH31_MGAM_SI_GAA"/>
    <property type="match status" value="1"/>
</dbReference>
<keyword evidence="9" id="KW-0479">Metal-binding</keyword>
<dbReference type="InterPro" id="IPR013087">
    <property type="entry name" value="Znf_C2H2_type"/>
</dbReference>
<dbReference type="InterPro" id="IPR013780">
    <property type="entry name" value="Glyco_hydro_b"/>
</dbReference>
<dbReference type="Gene3D" id="2.60.40.1180">
    <property type="entry name" value="Golgi alpha-mannosidase II"/>
    <property type="match status" value="2"/>
</dbReference>
<dbReference type="InterPro" id="IPR011013">
    <property type="entry name" value="Gal_mutarotase_sf_dom"/>
</dbReference>
<feature type="domain" description="C2H2-type" evidence="11">
    <location>
        <begin position="543"/>
        <end position="571"/>
    </location>
</feature>
<dbReference type="CDD" id="cd14752">
    <property type="entry name" value="GH31_N"/>
    <property type="match status" value="1"/>
</dbReference>
<dbReference type="InterPro" id="IPR000322">
    <property type="entry name" value="Glyco_hydro_31_TIM"/>
</dbReference>
<dbReference type="PROSITE" id="PS00707">
    <property type="entry name" value="GLYCOSYL_HYDROL_F31_2"/>
    <property type="match status" value="1"/>
</dbReference>
<evidence type="ECO:0000256" key="6">
    <source>
        <dbReference type="ARBA" id="ARBA00023180"/>
    </source>
</evidence>
<dbReference type="SUPFAM" id="SSF51445">
    <property type="entry name" value="(Trans)glycosidases"/>
    <property type="match status" value="1"/>
</dbReference>
<dbReference type="Gene3D" id="3.20.20.80">
    <property type="entry name" value="Glycosidases"/>
    <property type="match status" value="1"/>
</dbReference>
<comment type="similarity">
    <text evidence="2">Belongs to the glycosyl hydrolase 31 family.</text>
</comment>
<reference evidence="12" key="1">
    <citation type="submission" date="2023-06" db="EMBL/GenBank/DDBJ databases">
        <title>Genomic analysis of the entomopathogenic nematode Steinernema hermaphroditum.</title>
        <authorList>
            <person name="Schwarz E.M."/>
            <person name="Heppert J.K."/>
            <person name="Baniya A."/>
            <person name="Schwartz H.T."/>
            <person name="Tan C.-H."/>
            <person name="Antoshechkin I."/>
            <person name="Sternberg P.W."/>
            <person name="Goodrich-Blair H."/>
            <person name="Dillman A.R."/>
        </authorList>
    </citation>
    <scope>NUCLEOTIDE SEQUENCE</scope>
    <source>
        <strain evidence="12">PS9179</strain>
        <tissue evidence="12">Whole animal</tissue>
    </source>
</reference>
<dbReference type="Gene3D" id="3.30.160.60">
    <property type="entry name" value="Classic Zinc Finger"/>
    <property type="match status" value="3"/>
</dbReference>
<comment type="caution">
    <text evidence="12">The sequence shown here is derived from an EMBL/GenBank/DDBJ whole genome shotgun (WGS) entry which is preliminary data.</text>
</comment>
<feature type="region of interest" description="Disordered" evidence="10">
    <location>
        <begin position="716"/>
        <end position="757"/>
    </location>
</feature>
<dbReference type="PROSITE" id="PS00028">
    <property type="entry name" value="ZINC_FINGER_C2H2_1"/>
    <property type="match status" value="7"/>
</dbReference>
<keyword evidence="4" id="KW-0732">Signal</keyword>
<name>A0AA39LDG8_9BILA</name>
<dbReference type="Gene3D" id="2.60.40.1760">
    <property type="entry name" value="glycosyl hydrolase (family 31)"/>
    <property type="match status" value="1"/>
</dbReference>
<keyword evidence="13" id="KW-1185">Reference proteome</keyword>
<feature type="compositionally biased region" description="Polar residues" evidence="10">
    <location>
        <begin position="728"/>
        <end position="757"/>
    </location>
</feature>
<organism evidence="12 13">
    <name type="scientific">Steinernema hermaphroditum</name>
    <dbReference type="NCBI Taxonomy" id="289476"/>
    <lineage>
        <taxon>Eukaryota</taxon>
        <taxon>Metazoa</taxon>
        <taxon>Ecdysozoa</taxon>
        <taxon>Nematoda</taxon>
        <taxon>Chromadorea</taxon>
        <taxon>Rhabditida</taxon>
        <taxon>Tylenchina</taxon>
        <taxon>Panagrolaimomorpha</taxon>
        <taxon>Strongyloidoidea</taxon>
        <taxon>Steinernematidae</taxon>
        <taxon>Steinernema</taxon>
    </lineage>
</organism>
<keyword evidence="5" id="KW-0378">Hydrolase</keyword>
<dbReference type="SMART" id="SM00355">
    <property type="entry name" value="ZnF_C2H2"/>
    <property type="match status" value="9"/>
</dbReference>
<dbReference type="InterPro" id="IPR025887">
    <property type="entry name" value="Glyco_hydro_31_N_dom"/>
</dbReference>
<keyword evidence="7" id="KW-0326">Glycosidase</keyword>
<dbReference type="FunFam" id="3.30.160.60:FF:002852">
    <property type="entry name" value="Dorsal Intercalation and Elongation defect"/>
    <property type="match status" value="1"/>
</dbReference>
<feature type="compositionally biased region" description="Polar residues" evidence="10">
    <location>
        <begin position="1046"/>
        <end position="1057"/>
    </location>
</feature>
<dbReference type="Pfam" id="PF01055">
    <property type="entry name" value="Glyco_hydro_31_2nd"/>
    <property type="match status" value="1"/>
</dbReference>
<dbReference type="InterPro" id="IPR048395">
    <property type="entry name" value="Glyco_hydro_31_C"/>
</dbReference>
<gene>
    <name evidence="12" type="ORF">QR680_000073</name>
</gene>
<comment type="catalytic activity">
    <reaction evidence="1">
        <text>Hydrolysis of terminal, non-reducing (1-&gt;4)-linked alpha-D-glucose residues with release of alpha-D-glucose.</text>
        <dbReference type="EC" id="3.2.1.20"/>
    </reaction>
</comment>
<dbReference type="InterPro" id="IPR017853">
    <property type="entry name" value="GH"/>
</dbReference>
<evidence type="ECO:0000313" key="13">
    <source>
        <dbReference type="Proteomes" id="UP001175271"/>
    </source>
</evidence>
<dbReference type="EC" id="3.2.1.20" evidence="3"/>
<evidence type="ECO:0000256" key="10">
    <source>
        <dbReference type="SAM" id="MobiDB-lite"/>
    </source>
</evidence>
<dbReference type="GO" id="GO:0030246">
    <property type="term" value="F:carbohydrate binding"/>
    <property type="evidence" value="ECO:0007669"/>
    <property type="project" value="InterPro"/>
</dbReference>
<dbReference type="SUPFAM" id="SSF51011">
    <property type="entry name" value="Glycosyl hydrolase domain"/>
    <property type="match status" value="1"/>
</dbReference>
<evidence type="ECO:0000256" key="4">
    <source>
        <dbReference type="ARBA" id="ARBA00022729"/>
    </source>
</evidence>
<evidence type="ECO:0000313" key="12">
    <source>
        <dbReference type="EMBL" id="KAK0393140.1"/>
    </source>
</evidence>
<dbReference type="InterPro" id="IPR030459">
    <property type="entry name" value="Glyco_hydro_31_CS"/>
</dbReference>
<dbReference type="SUPFAM" id="SSF74650">
    <property type="entry name" value="Galactose mutarotase-like"/>
    <property type="match status" value="1"/>
</dbReference>
<dbReference type="GO" id="GO:0005975">
    <property type="term" value="P:carbohydrate metabolic process"/>
    <property type="evidence" value="ECO:0007669"/>
    <property type="project" value="InterPro"/>
</dbReference>
<dbReference type="PROSITE" id="PS50157">
    <property type="entry name" value="ZINC_FINGER_C2H2_2"/>
    <property type="match status" value="4"/>
</dbReference>
<evidence type="ECO:0000256" key="8">
    <source>
        <dbReference type="ARBA" id="ARBA00041343"/>
    </source>
</evidence>